<dbReference type="HOGENOM" id="CLU_091877_1_0_1"/>
<keyword evidence="2" id="KW-1185">Reference proteome</keyword>
<protein>
    <submittedName>
        <fullName evidence="1">Uncharacterized protein</fullName>
    </submittedName>
</protein>
<evidence type="ECO:0000313" key="2">
    <source>
        <dbReference type="Proteomes" id="UP000009183"/>
    </source>
</evidence>
<gene>
    <name evidence="1" type="ordered locus">VIT_14s0068g00830</name>
</gene>
<dbReference type="PANTHER" id="PTHR33384:SF27">
    <property type="entry name" value="OS05G0102500 PROTEIN"/>
    <property type="match status" value="1"/>
</dbReference>
<dbReference type="EMBL" id="FN595232">
    <property type="protein sequence ID" value="CCB46958.1"/>
    <property type="molecule type" value="Genomic_DNA"/>
</dbReference>
<dbReference type="PANTHER" id="PTHR33384">
    <property type="entry name" value="EXPRESSED PROTEIN"/>
    <property type="match status" value="1"/>
</dbReference>
<reference evidence="2" key="1">
    <citation type="journal article" date="2007" name="Nature">
        <title>The grapevine genome sequence suggests ancestral hexaploidization in major angiosperm phyla.</title>
        <authorList>
            <consortium name="The French-Italian Public Consortium for Grapevine Genome Characterization."/>
            <person name="Jaillon O."/>
            <person name="Aury J.-M."/>
            <person name="Noel B."/>
            <person name="Policriti A."/>
            <person name="Clepet C."/>
            <person name="Casagrande A."/>
            <person name="Choisne N."/>
            <person name="Aubourg S."/>
            <person name="Vitulo N."/>
            <person name="Jubin C."/>
            <person name="Vezzi A."/>
            <person name="Legeai F."/>
            <person name="Hugueney P."/>
            <person name="Dasilva C."/>
            <person name="Horner D."/>
            <person name="Mica E."/>
            <person name="Jublot D."/>
            <person name="Poulain J."/>
            <person name="Bruyere C."/>
            <person name="Billault A."/>
            <person name="Segurens B."/>
            <person name="Gouyvenoux M."/>
            <person name="Ugarte E."/>
            <person name="Cattonaro F."/>
            <person name="Anthouard V."/>
            <person name="Vico V."/>
            <person name="Del Fabbro C."/>
            <person name="Alaux M."/>
            <person name="Di Gaspero G."/>
            <person name="Dumas V."/>
            <person name="Felice N."/>
            <person name="Paillard S."/>
            <person name="Juman I."/>
            <person name="Moroldo M."/>
            <person name="Scalabrin S."/>
            <person name="Canaguier A."/>
            <person name="Le Clainche I."/>
            <person name="Malacrida G."/>
            <person name="Durand E."/>
            <person name="Pesole G."/>
            <person name="Laucou V."/>
            <person name="Chatelet P."/>
            <person name="Merdinoglu D."/>
            <person name="Delledonne M."/>
            <person name="Pezzotti M."/>
            <person name="Lecharny A."/>
            <person name="Scarpelli C."/>
            <person name="Artiguenave F."/>
            <person name="Pe M.E."/>
            <person name="Valle G."/>
            <person name="Morgante M."/>
            <person name="Caboche M."/>
            <person name="Adam-Blondon A.-F."/>
            <person name="Weissenbach J."/>
            <person name="Quetier F."/>
            <person name="Wincker P."/>
        </authorList>
    </citation>
    <scope>NUCLEOTIDE SEQUENCE [LARGE SCALE GENOMIC DNA]</scope>
    <source>
        <strain evidence="2">cv. Pinot noir / PN40024</strain>
    </source>
</reference>
<proteinExistence type="predicted"/>
<dbReference type="eggNOG" id="ENOG502S8S6">
    <property type="taxonomic scope" value="Eukaryota"/>
</dbReference>
<accession>F6H415</accession>
<dbReference type="AlphaFoldDB" id="F6H415"/>
<organism evidence="1 2">
    <name type="scientific">Vitis vinifera</name>
    <name type="common">Grape</name>
    <dbReference type="NCBI Taxonomy" id="29760"/>
    <lineage>
        <taxon>Eukaryota</taxon>
        <taxon>Viridiplantae</taxon>
        <taxon>Streptophyta</taxon>
        <taxon>Embryophyta</taxon>
        <taxon>Tracheophyta</taxon>
        <taxon>Spermatophyta</taxon>
        <taxon>Magnoliopsida</taxon>
        <taxon>eudicotyledons</taxon>
        <taxon>Gunneridae</taxon>
        <taxon>Pentapetalae</taxon>
        <taxon>rosids</taxon>
        <taxon>Vitales</taxon>
        <taxon>Vitaceae</taxon>
        <taxon>Viteae</taxon>
        <taxon>Vitis</taxon>
    </lineage>
</organism>
<sequence length="202" mass="22229">MALCEGLLSLKFNESVVMETCSRILNFDQISFNNILGCASELKCNEQGTFHIPPVSAPREVLCPEPHRSTRVPFMLDNLNRPNCKAKRNLPSLRGDPSLDIFNLFLATDDMVDELDTGSCQMDLLSCSPPVRTNNPLVHDVQFNRQTLILDSPSGNTHGGKYPLAREVGVPAHETATAEKPMVRIEGFACRGSKSQCISARA</sequence>
<dbReference type="Proteomes" id="UP000009183">
    <property type="component" value="Chromosome 14"/>
</dbReference>
<evidence type="ECO:0000313" key="1">
    <source>
        <dbReference type="EMBL" id="CCB46958.1"/>
    </source>
</evidence>
<dbReference type="InParanoid" id="F6H415"/>
<dbReference type="PaxDb" id="29760-VIT_14s0068g00830.t01"/>
<name>F6H415_VITVI</name>